<sequence length="371" mass="41552">MRPKTRSAAKAKSVHAESEGHEDASVSRRRAAKGRGTGTDEDGDDSDGDNLLMVSFENHLKKVNSQFLKLKKEYAALKEKNEELTRDLNTAREMAVENEAQPKRGKKAGPSVTSLQKEVEGLKQRIEKLQKAEKKDKKLIKQLRQKEVKKEAEYLQDDADDTLEVDDSAHKLRKLLRAFKDLMMATSLEDGEDCDVCYDRLQVDGTVCFPCEHLLCEDCFQKLPGPNKDEWDELLKIANKFAVMDHQSRGVLDTSEEEEEENFLDDDESVTASTEPNPEGSASHLLSTSPEPEGTVPLFSEDVPTTPKKKRLIASSDVSSDVERKEDHEKPVAGPSNGAEGSPSYALSPAAEKRRKMEELAEARAQKRQRR</sequence>
<dbReference type="CDD" id="cd16449">
    <property type="entry name" value="RING-HC"/>
    <property type="match status" value="1"/>
</dbReference>
<feature type="compositionally biased region" description="Basic and acidic residues" evidence="1">
    <location>
        <begin position="351"/>
        <end position="365"/>
    </location>
</feature>
<evidence type="ECO:0008006" key="4">
    <source>
        <dbReference type="Google" id="ProtNLM"/>
    </source>
</evidence>
<dbReference type="Proteomes" id="UP000292702">
    <property type="component" value="Unassembled WGS sequence"/>
</dbReference>
<reference evidence="2 3" key="1">
    <citation type="submission" date="2018-11" db="EMBL/GenBank/DDBJ databases">
        <title>Genome assembly of Steccherinum ochraceum LE-BIN_3174, the white-rot fungus of the Steccherinaceae family (The Residual Polyporoid clade, Polyporales, Basidiomycota).</title>
        <authorList>
            <person name="Fedorova T.V."/>
            <person name="Glazunova O.A."/>
            <person name="Landesman E.O."/>
            <person name="Moiseenko K.V."/>
            <person name="Psurtseva N.V."/>
            <person name="Savinova O.S."/>
            <person name="Shakhova N.V."/>
            <person name="Tyazhelova T.V."/>
            <person name="Vasina D.V."/>
        </authorList>
    </citation>
    <scope>NUCLEOTIDE SEQUENCE [LARGE SCALE GENOMIC DNA]</scope>
    <source>
        <strain evidence="2 3">LE-BIN_3174</strain>
    </source>
</reference>
<feature type="region of interest" description="Disordered" evidence="1">
    <location>
        <begin position="96"/>
        <end position="115"/>
    </location>
</feature>
<protein>
    <recommendedName>
        <fullName evidence="4">RING-type domain-containing protein</fullName>
    </recommendedName>
</protein>
<feature type="compositionally biased region" description="Acidic residues" evidence="1">
    <location>
        <begin position="254"/>
        <end position="269"/>
    </location>
</feature>
<dbReference type="EMBL" id="RWJN01000264">
    <property type="protein sequence ID" value="TCD63958.1"/>
    <property type="molecule type" value="Genomic_DNA"/>
</dbReference>
<evidence type="ECO:0000313" key="3">
    <source>
        <dbReference type="Proteomes" id="UP000292702"/>
    </source>
</evidence>
<dbReference type="AlphaFoldDB" id="A0A4R0RJK3"/>
<feature type="compositionally biased region" description="Basic residues" evidence="1">
    <location>
        <begin position="1"/>
        <end position="13"/>
    </location>
</feature>
<accession>A0A4R0RJK3</accession>
<gene>
    <name evidence="2" type="ORF">EIP91_004727</name>
</gene>
<feature type="compositionally biased region" description="Basic and acidic residues" evidence="1">
    <location>
        <begin position="321"/>
        <end position="331"/>
    </location>
</feature>
<proteinExistence type="predicted"/>
<keyword evidence="3" id="KW-1185">Reference proteome</keyword>
<evidence type="ECO:0000313" key="2">
    <source>
        <dbReference type="EMBL" id="TCD63958.1"/>
    </source>
</evidence>
<dbReference type="Gene3D" id="3.30.40.10">
    <property type="entry name" value="Zinc/RING finger domain, C3HC4 (zinc finger)"/>
    <property type="match status" value="1"/>
</dbReference>
<evidence type="ECO:0000256" key="1">
    <source>
        <dbReference type="SAM" id="MobiDB-lite"/>
    </source>
</evidence>
<feature type="compositionally biased region" description="Acidic residues" evidence="1">
    <location>
        <begin position="39"/>
        <end position="48"/>
    </location>
</feature>
<comment type="caution">
    <text evidence="2">The sequence shown here is derived from an EMBL/GenBank/DDBJ whole genome shotgun (WGS) entry which is preliminary data.</text>
</comment>
<feature type="compositionally biased region" description="Basic and acidic residues" evidence="1">
    <location>
        <begin position="14"/>
        <end position="26"/>
    </location>
</feature>
<name>A0A4R0RJK3_9APHY</name>
<feature type="region of interest" description="Disordered" evidence="1">
    <location>
        <begin position="1"/>
        <end position="51"/>
    </location>
</feature>
<dbReference type="STRING" id="92696.A0A4R0RJK3"/>
<dbReference type="InterPro" id="IPR013083">
    <property type="entry name" value="Znf_RING/FYVE/PHD"/>
</dbReference>
<dbReference type="OrthoDB" id="1923159at2759"/>
<feature type="region of interest" description="Disordered" evidence="1">
    <location>
        <begin position="248"/>
        <end position="371"/>
    </location>
</feature>
<organism evidence="2 3">
    <name type="scientific">Steccherinum ochraceum</name>
    <dbReference type="NCBI Taxonomy" id="92696"/>
    <lineage>
        <taxon>Eukaryota</taxon>
        <taxon>Fungi</taxon>
        <taxon>Dikarya</taxon>
        <taxon>Basidiomycota</taxon>
        <taxon>Agaricomycotina</taxon>
        <taxon>Agaricomycetes</taxon>
        <taxon>Polyporales</taxon>
        <taxon>Steccherinaceae</taxon>
        <taxon>Steccherinum</taxon>
    </lineage>
</organism>
<dbReference type="SUPFAM" id="SSF57850">
    <property type="entry name" value="RING/U-box"/>
    <property type="match status" value="1"/>
</dbReference>